<dbReference type="CDD" id="cd02121">
    <property type="entry name" value="PA_GCPII_like"/>
    <property type="match status" value="1"/>
</dbReference>
<dbReference type="SUPFAM" id="SSF47672">
    <property type="entry name" value="Transferrin receptor-like dimerisation domain"/>
    <property type="match status" value="1"/>
</dbReference>
<organism evidence="7 8">
    <name type="scientific">Lachancea dasiensis</name>
    <dbReference type="NCBI Taxonomy" id="1072105"/>
    <lineage>
        <taxon>Eukaryota</taxon>
        <taxon>Fungi</taxon>
        <taxon>Dikarya</taxon>
        <taxon>Ascomycota</taxon>
        <taxon>Saccharomycotina</taxon>
        <taxon>Saccharomycetes</taxon>
        <taxon>Saccharomycetales</taxon>
        <taxon>Saccharomycetaceae</taxon>
        <taxon>Lachancea</taxon>
    </lineage>
</organism>
<feature type="domain" description="Transferrin receptor-like dimerisation" evidence="5">
    <location>
        <begin position="663"/>
        <end position="775"/>
    </location>
</feature>
<dbReference type="Gene3D" id="3.40.630.10">
    <property type="entry name" value="Zn peptidases"/>
    <property type="match status" value="1"/>
</dbReference>
<dbReference type="EMBL" id="LT598460">
    <property type="protein sequence ID" value="SCU78786.1"/>
    <property type="molecule type" value="Genomic_DNA"/>
</dbReference>
<dbReference type="GO" id="GO:0004180">
    <property type="term" value="F:carboxypeptidase activity"/>
    <property type="evidence" value="ECO:0007669"/>
    <property type="project" value="TreeGrafter"/>
</dbReference>
<dbReference type="Proteomes" id="UP000190274">
    <property type="component" value="Chromosome A"/>
</dbReference>
<keyword evidence="3" id="KW-0812">Transmembrane</keyword>
<dbReference type="InterPro" id="IPR003137">
    <property type="entry name" value="PA_domain"/>
</dbReference>
<feature type="transmembrane region" description="Helical" evidence="3">
    <location>
        <begin position="56"/>
        <end position="75"/>
    </location>
</feature>
<dbReference type="InterPro" id="IPR046450">
    <property type="entry name" value="PA_dom_sf"/>
</dbReference>
<sequence length="777" mass="87324">MNTEDPTNGNEESQPLIHHGRTRENSVASIFARGRSNTINGLKTGYDTVKRHRVQFMYAVMATALLYLGFTLAFLPRTSLSRDFRRLHFSKLTKAETYRIYLESLQRENHAQQHLRTYTSHRHLTGDEDALQYTVDELKALGFSLKLEKYYPWLNTPVDTGMSLVIGGNTVFESEMMEDFVAEDPSSSGPHPVRAFHGYSANGNVTASFVYCGYGKSEDYDLLKDHGIDLKGKVHIIRYDSMFRGLKVKNAEAHGASAVILYTDTFDDGNVTEANGYKAYPHGPARNPSGFQRGSVEYFTEFPGDPTTPGYASKSPNTKRTSPMGKIPTIPSIPMSQRDIAKLLPHLNNKGIAFDVGGNVKGFEYFSGPSDPDVQVRVFNQQEYKIKEITDVIAEIPGILGGSTIIIGNHRDSWTVGGAGDPNSGSSILLEVARGLSELVSKGWRPLRTIQLVSWDGEEPAMLGSTEYGENHASRLQKQVLTYFNLDTAISGSQFKCEANPLLSELLRKSAASTRFSGKPDDTLLDVWESQSQGHVGILGSGTDFAVFQNHLGIPSANFKFVADGRDDAVYQYHTNYDTYTWMEKYGDPGYHLHNTMAIFTGMAVLQLSENEVVNFSVHDYIKDIGRYYETWYEMLNQTFTGNEFMQEKARNLSTLITHIVNHESLAFDHQTASLRKLVVRDYPWYKIHNKISIYINLTKLNAKLKRLDRLFLTDRGLKDRDWMKHAIFGPDKLLGYKGDVLPGLHEAVLGGSSQETLEWLHLLHKQMRLVKELLAS</sequence>
<dbReference type="InterPro" id="IPR039373">
    <property type="entry name" value="Peptidase_M28B"/>
</dbReference>
<dbReference type="Gene3D" id="1.20.930.40">
    <property type="entry name" value="Transferrin receptor-like, dimerisation domain"/>
    <property type="match status" value="1"/>
</dbReference>
<dbReference type="OrthoDB" id="5841748at2759"/>
<evidence type="ECO:0000256" key="2">
    <source>
        <dbReference type="SAM" id="MobiDB-lite"/>
    </source>
</evidence>
<feature type="compositionally biased region" description="Polar residues" evidence="2">
    <location>
        <begin position="1"/>
        <end position="13"/>
    </location>
</feature>
<evidence type="ECO:0000259" key="6">
    <source>
        <dbReference type="Pfam" id="PF04389"/>
    </source>
</evidence>
<evidence type="ECO:0000259" key="5">
    <source>
        <dbReference type="Pfam" id="PF04253"/>
    </source>
</evidence>
<feature type="region of interest" description="Disordered" evidence="2">
    <location>
        <begin position="305"/>
        <end position="331"/>
    </location>
</feature>
<feature type="domain" description="PA" evidence="4">
    <location>
        <begin position="206"/>
        <end position="281"/>
    </location>
</feature>
<dbReference type="Pfam" id="PF02225">
    <property type="entry name" value="PA"/>
    <property type="match status" value="1"/>
</dbReference>
<dbReference type="InterPro" id="IPR007484">
    <property type="entry name" value="Peptidase_M28"/>
</dbReference>
<evidence type="ECO:0000256" key="3">
    <source>
        <dbReference type="SAM" id="Phobius"/>
    </source>
</evidence>
<dbReference type="AlphaFoldDB" id="A0A1G4IQ27"/>
<dbReference type="PANTHER" id="PTHR10404">
    <property type="entry name" value="N-ACETYLATED-ALPHA-LINKED ACIDIC DIPEPTIDASE"/>
    <property type="match status" value="1"/>
</dbReference>
<name>A0A1G4IQ27_9SACH</name>
<evidence type="ECO:0000313" key="8">
    <source>
        <dbReference type="Proteomes" id="UP000190274"/>
    </source>
</evidence>
<dbReference type="SUPFAM" id="SSF52025">
    <property type="entry name" value="PA domain"/>
    <property type="match status" value="1"/>
</dbReference>
<accession>A0A1G4IQ27</accession>
<dbReference type="FunFam" id="3.40.630.10:FF:000101">
    <property type="entry name" value="N-acetylated alpha-linked acidic dipeptidase like 1"/>
    <property type="match status" value="1"/>
</dbReference>
<evidence type="ECO:0000256" key="1">
    <source>
        <dbReference type="ARBA" id="ARBA00005634"/>
    </source>
</evidence>
<gene>
    <name evidence="7" type="ORF">LADA_0A07602G</name>
</gene>
<protein>
    <submittedName>
        <fullName evidence="7">LADA_0A07602g1_1</fullName>
    </submittedName>
</protein>
<feature type="domain" description="Peptidase M28" evidence="6">
    <location>
        <begin position="392"/>
        <end position="581"/>
    </location>
</feature>
<dbReference type="Gene3D" id="3.50.30.30">
    <property type="match status" value="1"/>
</dbReference>
<dbReference type="Pfam" id="PF04389">
    <property type="entry name" value="Peptidase_M28"/>
    <property type="match status" value="1"/>
</dbReference>
<comment type="similarity">
    <text evidence="1">Belongs to the peptidase M28 family. M28B subfamily.</text>
</comment>
<dbReference type="InterPro" id="IPR036757">
    <property type="entry name" value="TFR-like_dimer_dom_sf"/>
</dbReference>
<dbReference type="PANTHER" id="PTHR10404:SF46">
    <property type="entry name" value="VACUOLAR PROTEIN SORTING-ASSOCIATED PROTEIN 70"/>
    <property type="match status" value="1"/>
</dbReference>
<keyword evidence="8" id="KW-1185">Reference proteome</keyword>
<evidence type="ECO:0000313" key="7">
    <source>
        <dbReference type="EMBL" id="SCU78786.1"/>
    </source>
</evidence>
<reference evidence="7 8" key="1">
    <citation type="submission" date="2016-03" db="EMBL/GenBank/DDBJ databases">
        <authorList>
            <person name="Devillers H."/>
        </authorList>
    </citation>
    <scope>NUCLEOTIDE SEQUENCE [LARGE SCALE GENOMIC DNA]</scope>
    <source>
        <strain evidence="7">CBS 10888</strain>
    </source>
</reference>
<keyword evidence="3" id="KW-0472">Membrane</keyword>
<keyword evidence="3" id="KW-1133">Transmembrane helix</keyword>
<dbReference type="SUPFAM" id="SSF53187">
    <property type="entry name" value="Zn-dependent exopeptidases"/>
    <property type="match status" value="1"/>
</dbReference>
<evidence type="ECO:0000259" key="4">
    <source>
        <dbReference type="Pfam" id="PF02225"/>
    </source>
</evidence>
<dbReference type="Pfam" id="PF04253">
    <property type="entry name" value="TFR_dimer"/>
    <property type="match status" value="1"/>
</dbReference>
<dbReference type="InterPro" id="IPR007365">
    <property type="entry name" value="TFR-like_dimer_dom"/>
</dbReference>
<feature type="region of interest" description="Disordered" evidence="2">
    <location>
        <begin position="1"/>
        <end position="22"/>
    </location>
</feature>
<proteinExistence type="inferred from homology"/>